<evidence type="ECO:0000313" key="3">
    <source>
        <dbReference type="Proteomes" id="UP001162891"/>
    </source>
</evidence>
<dbReference type="InterPro" id="IPR050834">
    <property type="entry name" value="Glycosyltransf_2"/>
</dbReference>
<dbReference type="PANTHER" id="PTHR43685:SF2">
    <property type="entry name" value="GLYCOSYLTRANSFERASE 2-LIKE DOMAIN-CONTAINING PROTEIN"/>
    <property type="match status" value="1"/>
</dbReference>
<dbReference type="PANTHER" id="PTHR43685">
    <property type="entry name" value="GLYCOSYLTRANSFERASE"/>
    <property type="match status" value="1"/>
</dbReference>
<dbReference type="SUPFAM" id="SSF53448">
    <property type="entry name" value="Nucleotide-diphospho-sugar transferases"/>
    <property type="match status" value="1"/>
</dbReference>
<dbReference type="Proteomes" id="UP001162891">
    <property type="component" value="Chromosome"/>
</dbReference>
<dbReference type="EMBL" id="AP025591">
    <property type="protein sequence ID" value="BDG05822.1"/>
    <property type="molecule type" value="Genomic_DNA"/>
</dbReference>
<evidence type="ECO:0000259" key="1">
    <source>
        <dbReference type="Pfam" id="PF00535"/>
    </source>
</evidence>
<dbReference type="Pfam" id="PF00535">
    <property type="entry name" value="Glycos_transf_2"/>
    <property type="match status" value="1"/>
</dbReference>
<name>A0ABN6MXY7_9BACT</name>
<sequence length="312" mass="34654">MKPSVTVIIPTYRRADVLPSCLDGLERQTYAPLEVITVDQSPDERTREIVAARTPRGFAYRYLHSAVAGVSLARNLGLRASKGSLVAFTEDDAVPEPTWIEAMVRAFETTDADLVGGKILPLWEGPRPPWFPESRAYLVGVFDPGKPLSPFPEGSLPMTGNLVVRRAVVERLGGFDEQAGPRPGRPISGEDSLFAWNALGAGFRIFYQPDAVVHHRVPRARMKRRFYLTRCYREGISLVDVESKRGALTADRLDGMLAWHRRNRWRRAFKALGRLSLAPWNDPKLLEQLGEAALSAGIVATCRDVLRGGAPR</sequence>
<organism evidence="2 3">
    <name type="scientific">Anaeromyxobacter oryzae</name>
    <dbReference type="NCBI Taxonomy" id="2918170"/>
    <lineage>
        <taxon>Bacteria</taxon>
        <taxon>Pseudomonadati</taxon>
        <taxon>Myxococcota</taxon>
        <taxon>Myxococcia</taxon>
        <taxon>Myxococcales</taxon>
        <taxon>Cystobacterineae</taxon>
        <taxon>Anaeromyxobacteraceae</taxon>
        <taxon>Anaeromyxobacter</taxon>
    </lineage>
</organism>
<evidence type="ECO:0000313" key="2">
    <source>
        <dbReference type="EMBL" id="BDG05822.1"/>
    </source>
</evidence>
<feature type="domain" description="Glycosyltransferase 2-like" evidence="1">
    <location>
        <begin position="6"/>
        <end position="171"/>
    </location>
</feature>
<dbReference type="Gene3D" id="3.90.550.10">
    <property type="entry name" value="Spore Coat Polysaccharide Biosynthesis Protein SpsA, Chain A"/>
    <property type="match status" value="1"/>
</dbReference>
<gene>
    <name evidence="2" type="ORF">AMOR_48180</name>
</gene>
<accession>A0ABN6MXY7</accession>
<dbReference type="RefSeq" id="WP_248354976.1">
    <property type="nucleotide sequence ID" value="NZ_AP025591.1"/>
</dbReference>
<protein>
    <recommendedName>
        <fullName evidence="1">Glycosyltransferase 2-like domain-containing protein</fullName>
    </recommendedName>
</protein>
<reference evidence="3" key="1">
    <citation type="journal article" date="2022" name="Int. J. Syst. Evol. Microbiol.">
        <title>Anaeromyxobacter oryzae sp. nov., Anaeromyxobacter diazotrophicus sp. nov. and Anaeromyxobacter paludicola sp. nov., isolated from paddy soils.</title>
        <authorList>
            <person name="Itoh H."/>
            <person name="Xu Z."/>
            <person name="Mise K."/>
            <person name="Masuda Y."/>
            <person name="Ushijima N."/>
            <person name="Hayakawa C."/>
            <person name="Shiratori Y."/>
            <person name="Senoo K."/>
        </authorList>
    </citation>
    <scope>NUCLEOTIDE SEQUENCE [LARGE SCALE GENOMIC DNA]</scope>
    <source>
        <strain evidence="3">Red232</strain>
    </source>
</reference>
<dbReference type="InterPro" id="IPR029044">
    <property type="entry name" value="Nucleotide-diphossugar_trans"/>
</dbReference>
<proteinExistence type="predicted"/>
<keyword evidence="3" id="KW-1185">Reference proteome</keyword>
<dbReference type="InterPro" id="IPR001173">
    <property type="entry name" value="Glyco_trans_2-like"/>
</dbReference>